<organism evidence="10 11">
    <name type="scientific">Paenibacillus beijingensis</name>
    <dbReference type="NCBI Taxonomy" id="1126833"/>
    <lineage>
        <taxon>Bacteria</taxon>
        <taxon>Bacillati</taxon>
        <taxon>Bacillota</taxon>
        <taxon>Bacilli</taxon>
        <taxon>Bacillales</taxon>
        <taxon>Paenibacillaceae</taxon>
        <taxon>Paenibacillus</taxon>
    </lineage>
</organism>
<evidence type="ECO:0000256" key="7">
    <source>
        <dbReference type="PIRNR" id="PIRNR000232"/>
    </source>
</evidence>
<dbReference type="PATRIC" id="fig|1126833.4.peg.4909"/>
<dbReference type="AlphaFoldDB" id="A0A0D5NS10"/>
<dbReference type="PANTHER" id="PTHR43821">
    <property type="entry name" value="NAD(P)H NITROREDUCTASE YDJA-RELATED"/>
    <property type="match status" value="1"/>
</dbReference>
<dbReference type="PIRSF" id="PIRSF000232">
    <property type="entry name" value="YdjA"/>
    <property type="match status" value="1"/>
</dbReference>
<proteinExistence type="inferred from homology"/>
<dbReference type="GO" id="GO:0016491">
    <property type="term" value="F:oxidoreductase activity"/>
    <property type="evidence" value="ECO:0007669"/>
    <property type="project" value="UniProtKB-UniRule"/>
</dbReference>
<dbReference type="InterPro" id="IPR029479">
    <property type="entry name" value="Nitroreductase"/>
</dbReference>
<comment type="cofactor">
    <cofactor evidence="8">
        <name>FMN</name>
        <dbReference type="ChEBI" id="CHEBI:58210"/>
    </cofactor>
    <text evidence="8">Binds 1 FMN per subunit.</text>
</comment>
<reference evidence="10 11" key="1">
    <citation type="journal article" date="2015" name="J. Biotechnol.">
        <title>Complete genome sequence of Paenibacillus beijingensis 7188(T) (=DSM 24997(T)), a novel rhizobacterium from jujube garden soil.</title>
        <authorList>
            <person name="Kwak Y."/>
            <person name="Shin J.H."/>
        </authorList>
    </citation>
    <scope>NUCLEOTIDE SEQUENCE [LARGE SCALE GENOMIC DNA]</scope>
    <source>
        <strain evidence="10 11">DSM 24997</strain>
    </source>
</reference>
<reference evidence="11" key="2">
    <citation type="submission" date="2015-03" db="EMBL/GenBank/DDBJ databases">
        <title>Genome sequence of Paenibacillus beijingensis strain DSM 24997T.</title>
        <authorList>
            <person name="Kwak Y."/>
            <person name="Shin J.-H."/>
        </authorList>
    </citation>
    <scope>NUCLEOTIDE SEQUENCE [LARGE SCALE GENOMIC DNA]</scope>
    <source>
        <strain evidence="11">DSM 24997</strain>
    </source>
</reference>
<dbReference type="Gene3D" id="3.40.109.10">
    <property type="entry name" value="NADH Oxidase"/>
    <property type="match status" value="1"/>
</dbReference>
<evidence type="ECO:0000256" key="8">
    <source>
        <dbReference type="PIRSR" id="PIRSR000232-1"/>
    </source>
</evidence>
<dbReference type="PANTHER" id="PTHR43821:SF1">
    <property type="entry name" value="NAD(P)H NITROREDUCTASE YDJA-RELATED"/>
    <property type="match status" value="1"/>
</dbReference>
<dbReference type="InterPro" id="IPR000415">
    <property type="entry name" value="Nitroreductase-like"/>
</dbReference>
<feature type="binding site" evidence="8">
    <location>
        <position position="46"/>
    </location>
    <ligand>
        <name>FMN</name>
        <dbReference type="ChEBI" id="CHEBI:58210"/>
        <note>ligand shared between dimeric partners</note>
    </ligand>
</feature>
<evidence type="ECO:0000313" key="10">
    <source>
        <dbReference type="EMBL" id="AJY77945.1"/>
    </source>
</evidence>
<dbReference type="Proteomes" id="UP000032633">
    <property type="component" value="Chromosome"/>
</dbReference>
<evidence type="ECO:0000256" key="6">
    <source>
        <dbReference type="ARBA" id="ARBA00023027"/>
    </source>
</evidence>
<dbReference type="SUPFAM" id="SSF55469">
    <property type="entry name" value="FMN-dependent nitroreductase-like"/>
    <property type="match status" value="1"/>
</dbReference>
<dbReference type="EMBL" id="CP011058">
    <property type="protein sequence ID" value="AJY77945.1"/>
    <property type="molecule type" value="Genomic_DNA"/>
</dbReference>
<sequence length="190" mass="21810">MDAQKEGATIAKVIRERRSIRDFKPDPISVELVIELLNDAVWAPNHGLREPWRFILFQGEGKKKFAHAVIETYTAENKAKWEQQMLKYYLDVPLHLVVVMKEDPRQKKWEEDFSATSALIQNFQLLAWEKGVGVVWKTNDYNLEPSFHKAAGIKPGEKIVGTLHIGYFEKAPKPAPRTKAEERLTIISGN</sequence>
<dbReference type="CDD" id="cd02135">
    <property type="entry name" value="YdjA-like"/>
    <property type="match status" value="1"/>
</dbReference>
<dbReference type="KEGG" id="pbj:VN24_22355"/>
<evidence type="ECO:0000313" key="11">
    <source>
        <dbReference type="Proteomes" id="UP000032633"/>
    </source>
</evidence>
<keyword evidence="11" id="KW-1185">Reference proteome</keyword>
<evidence type="ECO:0000256" key="1">
    <source>
        <dbReference type="ARBA" id="ARBA00007118"/>
    </source>
</evidence>
<dbReference type="STRING" id="1126833.VN24_22355"/>
<keyword evidence="5 7" id="KW-0560">Oxidoreductase</keyword>
<evidence type="ECO:0000259" key="9">
    <source>
        <dbReference type="Pfam" id="PF00881"/>
    </source>
</evidence>
<feature type="binding site" description="in other chain" evidence="8">
    <location>
        <begin position="136"/>
        <end position="138"/>
    </location>
    <ligand>
        <name>FMN</name>
        <dbReference type="ChEBI" id="CHEBI:58210"/>
        <note>ligand shared between dimeric partners</note>
    </ligand>
</feature>
<gene>
    <name evidence="10" type="ORF">VN24_22355</name>
</gene>
<name>A0A0D5NS10_9BACL</name>
<feature type="domain" description="Nitroreductase" evidence="9">
    <location>
        <begin position="14"/>
        <end position="167"/>
    </location>
</feature>
<feature type="binding site" description="in other chain" evidence="8">
    <location>
        <begin position="17"/>
        <end position="19"/>
    </location>
    <ligand>
        <name>FMN</name>
        <dbReference type="ChEBI" id="CHEBI:58210"/>
        <note>ligand shared between dimeric partners</note>
    </ligand>
</feature>
<evidence type="ECO:0000256" key="2">
    <source>
        <dbReference type="ARBA" id="ARBA00022630"/>
    </source>
</evidence>
<dbReference type="Pfam" id="PF00881">
    <property type="entry name" value="Nitroreductase"/>
    <property type="match status" value="1"/>
</dbReference>
<evidence type="ECO:0000256" key="4">
    <source>
        <dbReference type="ARBA" id="ARBA00022857"/>
    </source>
</evidence>
<keyword evidence="2 7" id="KW-0285">Flavoprotein</keyword>
<evidence type="ECO:0000256" key="5">
    <source>
        <dbReference type="ARBA" id="ARBA00023002"/>
    </source>
</evidence>
<dbReference type="HOGENOM" id="CLU_070764_5_1_9"/>
<dbReference type="InterPro" id="IPR026021">
    <property type="entry name" value="YdjA-like"/>
</dbReference>
<evidence type="ECO:0000256" key="3">
    <source>
        <dbReference type="ARBA" id="ARBA00022643"/>
    </source>
</evidence>
<keyword evidence="6 7" id="KW-0520">NAD</keyword>
<keyword evidence="4 7" id="KW-0521">NADP</keyword>
<dbReference type="EC" id="1.-.-.-" evidence="7"/>
<dbReference type="RefSeq" id="WP_045673588.1">
    <property type="nucleotide sequence ID" value="NZ_CP011058.1"/>
</dbReference>
<dbReference type="InterPro" id="IPR052530">
    <property type="entry name" value="NAD(P)H_nitroreductase"/>
</dbReference>
<accession>A0A0D5NS10</accession>
<dbReference type="OrthoDB" id="9804207at2"/>
<comment type="similarity">
    <text evidence="1 7">Belongs to the nitroreductase family.</text>
</comment>
<keyword evidence="3 7" id="KW-0288">FMN</keyword>
<protein>
    <recommendedName>
        <fullName evidence="7">Putative NAD(P)H nitroreductase</fullName>
        <ecNumber evidence="7">1.-.-.-</ecNumber>
    </recommendedName>
</protein>